<evidence type="ECO:0000313" key="8">
    <source>
        <dbReference type="EMBL" id="RJO78003.1"/>
    </source>
</evidence>
<evidence type="ECO:0000259" key="7">
    <source>
        <dbReference type="PROSITE" id="PS50110"/>
    </source>
</evidence>
<evidence type="ECO:0000256" key="1">
    <source>
        <dbReference type="ARBA" id="ARBA00022553"/>
    </source>
</evidence>
<dbReference type="Pfam" id="PF00196">
    <property type="entry name" value="GerE"/>
    <property type="match status" value="1"/>
</dbReference>
<dbReference type="GO" id="GO:0003677">
    <property type="term" value="F:DNA binding"/>
    <property type="evidence" value="ECO:0007669"/>
    <property type="project" value="UniProtKB-KW"/>
</dbReference>
<dbReference type="CDD" id="cd06170">
    <property type="entry name" value="LuxR_C_like"/>
    <property type="match status" value="1"/>
</dbReference>
<dbReference type="GO" id="GO:0000160">
    <property type="term" value="P:phosphorelay signal transduction system"/>
    <property type="evidence" value="ECO:0007669"/>
    <property type="project" value="InterPro"/>
</dbReference>
<dbReference type="SUPFAM" id="SSF52172">
    <property type="entry name" value="CheY-like"/>
    <property type="match status" value="1"/>
</dbReference>
<dbReference type="PRINTS" id="PR00038">
    <property type="entry name" value="HTHLUXR"/>
</dbReference>
<dbReference type="InterPro" id="IPR011006">
    <property type="entry name" value="CheY-like_superfamily"/>
</dbReference>
<proteinExistence type="predicted"/>
<dbReference type="SMART" id="SM00448">
    <property type="entry name" value="REC"/>
    <property type="match status" value="1"/>
</dbReference>
<dbReference type="EMBL" id="QZFU01000014">
    <property type="protein sequence ID" value="RJO78003.1"/>
    <property type="molecule type" value="Genomic_DNA"/>
</dbReference>
<accession>A0A3A4K177</accession>
<organism evidence="8 9">
    <name type="scientific">Nocardia panacis</name>
    <dbReference type="NCBI Taxonomy" id="2340916"/>
    <lineage>
        <taxon>Bacteria</taxon>
        <taxon>Bacillati</taxon>
        <taxon>Actinomycetota</taxon>
        <taxon>Actinomycetes</taxon>
        <taxon>Mycobacteriales</taxon>
        <taxon>Nocardiaceae</taxon>
        <taxon>Nocardia</taxon>
    </lineage>
</organism>
<protein>
    <submittedName>
        <fullName evidence="8">DNA-binding response regulator</fullName>
    </submittedName>
</protein>
<keyword evidence="9" id="KW-1185">Reference proteome</keyword>
<evidence type="ECO:0000256" key="2">
    <source>
        <dbReference type="ARBA" id="ARBA00023015"/>
    </source>
</evidence>
<dbReference type="InterPro" id="IPR039420">
    <property type="entry name" value="WalR-like"/>
</dbReference>
<keyword evidence="1 5" id="KW-0597">Phosphoprotein</keyword>
<keyword evidence="4" id="KW-0804">Transcription</keyword>
<dbReference type="GO" id="GO:0006355">
    <property type="term" value="P:regulation of DNA-templated transcription"/>
    <property type="evidence" value="ECO:0007669"/>
    <property type="project" value="InterPro"/>
</dbReference>
<name>A0A3A4K177_9NOCA</name>
<evidence type="ECO:0000259" key="6">
    <source>
        <dbReference type="PROSITE" id="PS50043"/>
    </source>
</evidence>
<feature type="modified residue" description="4-aspartylphosphate" evidence="5">
    <location>
        <position position="51"/>
    </location>
</feature>
<dbReference type="Proteomes" id="UP000266677">
    <property type="component" value="Unassembled WGS sequence"/>
</dbReference>
<keyword evidence="3 8" id="KW-0238">DNA-binding</keyword>
<sequence>MRIVIAEDSALLRAGLMRLLTDEGHDVAAVATAVELLHEIDRVAPDFVIVDVRMPPTHSTEGLDAARSIKDRFPALGVLVLSQYIEQHNAIELLTSGMGGVGYLLKDRVANVDAFLADLDRIANGGTAFDPEVVRQLFAQQHRTDPLDALTVRELDVLRLLAQGLTNTGIADRLSLSTSAVEKHVNAIFAKLHLTKDPAHSQRVRAILIYLEQSTMAP</sequence>
<comment type="caution">
    <text evidence="8">The sequence shown here is derived from an EMBL/GenBank/DDBJ whole genome shotgun (WGS) entry which is preliminary data.</text>
</comment>
<dbReference type="CDD" id="cd17535">
    <property type="entry name" value="REC_NarL-like"/>
    <property type="match status" value="1"/>
</dbReference>
<dbReference type="InterPro" id="IPR058245">
    <property type="entry name" value="NreC/VraR/RcsB-like_REC"/>
</dbReference>
<keyword evidence="2" id="KW-0805">Transcription regulation</keyword>
<dbReference type="PANTHER" id="PTHR43214">
    <property type="entry name" value="TWO-COMPONENT RESPONSE REGULATOR"/>
    <property type="match status" value="1"/>
</dbReference>
<dbReference type="InterPro" id="IPR001789">
    <property type="entry name" value="Sig_transdc_resp-reg_receiver"/>
</dbReference>
<dbReference type="Pfam" id="PF00072">
    <property type="entry name" value="Response_reg"/>
    <property type="match status" value="1"/>
</dbReference>
<dbReference type="Gene3D" id="3.40.50.2300">
    <property type="match status" value="1"/>
</dbReference>
<evidence type="ECO:0000313" key="9">
    <source>
        <dbReference type="Proteomes" id="UP000266677"/>
    </source>
</evidence>
<evidence type="ECO:0000256" key="4">
    <source>
        <dbReference type="ARBA" id="ARBA00023163"/>
    </source>
</evidence>
<dbReference type="SMART" id="SM00421">
    <property type="entry name" value="HTH_LUXR"/>
    <property type="match status" value="1"/>
</dbReference>
<dbReference type="SUPFAM" id="SSF46894">
    <property type="entry name" value="C-terminal effector domain of the bipartite response regulators"/>
    <property type="match status" value="1"/>
</dbReference>
<dbReference type="AlphaFoldDB" id="A0A3A4K177"/>
<dbReference type="InterPro" id="IPR000792">
    <property type="entry name" value="Tscrpt_reg_LuxR_C"/>
</dbReference>
<dbReference type="PROSITE" id="PS50043">
    <property type="entry name" value="HTH_LUXR_2"/>
    <property type="match status" value="1"/>
</dbReference>
<dbReference type="InterPro" id="IPR016032">
    <property type="entry name" value="Sig_transdc_resp-reg_C-effctor"/>
</dbReference>
<dbReference type="RefSeq" id="WP_120038980.1">
    <property type="nucleotide sequence ID" value="NZ_QZFU01000014.1"/>
</dbReference>
<dbReference type="OrthoDB" id="9808843at2"/>
<dbReference type="PROSITE" id="PS50110">
    <property type="entry name" value="RESPONSE_REGULATORY"/>
    <property type="match status" value="1"/>
</dbReference>
<evidence type="ECO:0000256" key="5">
    <source>
        <dbReference type="PROSITE-ProRule" id="PRU00169"/>
    </source>
</evidence>
<feature type="domain" description="HTH luxR-type" evidence="6">
    <location>
        <begin position="143"/>
        <end position="208"/>
    </location>
</feature>
<evidence type="ECO:0000256" key="3">
    <source>
        <dbReference type="ARBA" id="ARBA00023125"/>
    </source>
</evidence>
<gene>
    <name evidence="8" type="ORF">D5S18_06985</name>
</gene>
<feature type="domain" description="Response regulatory" evidence="7">
    <location>
        <begin position="2"/>
        <end position="121"/>
    </location>
</feature>
<reference evidence="8 9" key="1">
    <citation type="submission" date="2018-09" db="EMBL/GenBank/DDBJ databases">
        <title>YIM PH21274 draft genome.</title>
        <authorList>
            <person name="Miao C."/>
        </authorList>
    </citation>
    <scope>NUCLEOTIDE SEQUENCE [LARGE SCALE GENOMIC DNA]</scope>
    <source>
        <strain evidence="8 9">YIM PH 21724</strain>
    </source>
</reference>
<dbReference type="PANTHER" id="PTHR43214:SF24">
    <property type="entry name" value="TRANSCRIPTIONAL REGULATORY PROTEIN NARL-RELATED"/>
    <property type="match status" value="1"/>
</dbReference>